<dbReference type="CDD" id="cd02440">
    <property type="entry name" value="AdoMet_MTases"/>
    <property type="match status" value="1"/>
</dbReference>
<dbReference type="EMBL" id="KI630827">
    <property type="protein sequence ID" value="EYU32701.1"/>
    <property type="molecule type" value="Genomic_DNA"/>
</dbReference>
<dbReference type="InterPro" id="IPR041698">
    <property type="entry name" value="Methyltransf_25"/>
</dbReference>
<dbReference type="Gene3D" id="3.40.50.150">
    <property type="entry name" value="Vaccinia Virus protein VP39"/>
    <property type="match status" value="2"/>
</dbReference>
<accession>A0A022QXS7</accession>
<evidence type="ECO:0000313" key="8">
    <source>
        <dbReference type="Proteomes" id="UP000030748"/>
    </source>
</evidence>
<name>A0A022QXS7_ERYGU</name>
<keyword evidence="3" id="KW-0808">Transferase</keyword>
<dbReference type="Pfam" id="PF13649">
    <property type="entry name" value="Methyltransf_25"/>
    <property type="match status" value="1"/>
</dbReference>
<feature type="domain" description="Methyltransferase" evidence="6">
    <location>
        <begin position="77"/>
        <end position="176"/>
    </location>
</feature>
<evidence type="ECO:0000313" key="7">
    <source>
        <dbReference type="EMBL" id="EYU32701.1"/>
    </source>
</evidence>
<dbReference type="PANTHER" id="PTHR12176:SF78">
    <property type="entry name" value="EEF1A LYSINE AND N-TERMINAL METHYLTRANSFERASE"/>
    <property type="match status" value="1"/>
</dbReference>
<dbReference type="AlphaFoldDB" id="A0A022QXS7"/>
<protein>
    <recommendedName>
        <fullName evidence="6">Methyltransferase domain-containing protein</fullName>
    </recommendedName>
</protein>
<gene>
    <name evidence="7" type="ORF">MIMGU_mgv1a021167mg</name>
</gene>
<dbReference type="GO" id="GO:0032259">
    <property type="term" value="P:methylation"/>
    <property type="evidence" value="ECO:0007669"/>
    <property type="project" value="UniProtKB-KW"/>
</dbReference>
<feature type="compositionally biased region" description="Polar residues" evidence="5">
    <location>
        <begin position="492"/>
        <end position="504"/>
    </location>
</feature>
<keyword evidence="2" id="KW-0489">Methyltransferase</keyword>
<dbReference type="InterPro" id="IPR051419">
    <property type="entry name" value="Lys/N-term_MeTrsfase_sf"/>
</dbReference>
<dbReference type="GO" id="GO:0008168">
    <property type="term" value="F:methyltransferase activity"/>
    <property type="evidence" value="ECO:0007669"/>
    <property type="project" value="UniProtKB-KW"/>
</dbReference>
<dbReference type="Proteomes" id="UP000030748">
    <property type="component" value="Unassembled WGS sequence"/>
</dbReference>
<dbReference type="InterPro" id="IPR029063">
    <property type="entry name" value="SAM-dependent_MTases_sf"/>
</dbReference>
<comment type="similarity">
    <text evidence="1">Belongs to the methyltransferase superfamily.</text>
</comment>
<keyword evidence="8" id="KW-1185">Reference proteome</keyword>
<keyword evidence="4" id="KW-0511">Multifunctional enzyme</keyword>
<evidence type="ECO:0000256" key="5">
    <source>
        <dbReference type="SAM" id="MobiDB-lite"/>
    </source>
</evidence>
<dbReference type="SUPFAM" id="SSF53335">
    <property type="entry name" value="S-adenosyl-L-methionine-dependent methyltransferases"/>
    <property type="match status" value="2"/>
</dbReference>
<evidence type="ECO:0000256" key="1">
    <source>
        <dbReference type="ARBA" id="ARBA00008361"/>
    </source>
</evidence>
<organism evidence="7 8">
    <name type="scientific">Erythranthe guttata</name>
    <name type="common">Yellow monkey flower</name>
    <name type="synonym">Mimulus guttatus</name>
    <dbReference type="NCBI Taxonomy" id="4155"/>
    <lineage>
        <taxon>Eukaryota</taxon>
        <taxon>Viridiplantae</taxon>
        <taxon>Streptophyta</taxon>
        <taxon>Embryophyta</taxon>
        <taxon>Tracheophyta</taxon>
        <taxon>Spermatophyta</taxon>
        <taxon>Magnoliopsida</taxon>
        <taxon>eudicotyledons</taxon>
        <taxon>Gunneridae</taxon>
        <taxon>Pentapetalae</taxon>
        <taxon>asterids</taxon>
        <taxon>lamiids</taxon>
        <taxon>Lamiales</taxon>
        <taxon>Phrymaceae</taxon>
        <taxon>Erythranthe</taxon>
    </lineage>
</organism>
<feature type="region of interest" description="Disordered" evidence="5">
    <location>
        <begin position="487"/>
        <end position="506"/>
    </location>
</feature>
<evidence type="ECO:0000256" key="3">
    <source>
        <dbReference type="ARBA" id="ARBA00022679"/>
    </source>
</evidence>
<proteinExistence type="inferred from homology"/>
<evidence type="ECO:0000259" key="6">
    <source>
        <dbReference type="Pfam" id="PF13649"/>
    </source>
</evidence>
<dbReference type="eggNOG" id="KOG2352">
    <property type="taxonomic scope" value="Eukaryota"/>
</dbReference>
<reference evidence="7 8" key="1">
    <citation type="journal article" date="2013" name="Proc. Natl. Acad. Sci. U.S.A.">
        <title>Fine-scale variation in meiotic recombination in Mimulus inferred from population shotgun sequencing.</title>
        <authorList>
            <person name="Hellsten U."/>
            <person name="Wright K.M."/>
            <person name="Jenkins J."/>
            <person name="Shu S."/>
            <person name="Yuan Y."/>
            <person name="Wessler S.R."/>
            <person name="Schmutz J."/>
            <person name="Willis J.H."/>
            <person name="Rokhsar D.S."/>
        </authorList>
    </citation>
    <scope>NUCLEOTIDE SEQUENCE [LARGE SCALE GENOMIC DNA]</scope>
    <source>
        <strain evidence="8">cv. DUN x IM62</strain>
    </source>
</reference>
<dbReference type="PANTHER" id="PTHR12176">
    <property type="entry name" value="SAM-DEPENDENT METHYLTRANSFERASE SUPERFAMILY PROTEIN"/>
    <property type="match status" value="1"/>
</dbReference>
<dbReference type="Pfam" id="PF01564">
    <property type="entry name" value="Spermine_synth"/>
    <property type="match status" value="1"/>
</dbReference>
<sequence>MAENGEQQGEQCVRTEKELPVLFGDFTSKESWDHFFAARGAGDFSEWYADWPQLRTLLRNHLSFPPSAPPPEELTILVPACGNSRLSEHLYDDGFRNIINVDFSREVISAMMRRNLRDRPEMRWRVMDMTDMQLSNGAFEAIIDKGGLDALMEPDIDPRLGTIYLSEAKRLLKAGGKYICLTLAESHVVGLLFRKFRFGWKVSLHAVAQEPSSGTTKQRAFLFVAEKYILTVISQISFIDEYSVEPHGNQVRELFEALERENTVRAEYSNGTYTCYSLKDLKQGVQGNIGVLVPGRGINLFLGETGVSRFFYSCLLLDAHPLARPFSDQYRVLFIHSRLLASNVRPWVLAVGQSAARLLIVALDANHNVSPIEIVNDIFRFIEQLAPRDDIKKVKVKVTHADEGYKQQKIVSKVTSTLSGPIAIDDVIYFNPPGDIPNTHDKSKDIIFRRLRFGRTEAFAQSEALLSTQVQNKKVPAASETLKKGKLRMVESQPSDSQASSGDTNVDHEYLRSGHDKGKISGLLLFSIHSKRTTSAGRLVKTVIIGLGAGLLPMSLRNYVPTLKIEVVESDPVVLNVAKEYFGFEEDDCLKVHITDAMKFVKERAEGHNSSKIDVLIIEVDSSDSSSGLICPEAELVEEPFLLAAKDSLSDKGLFILMFATCYPGVRAAAYSKLQTVFSSNLFIMHVDKGFSELIFALKKDSPVIGEEELAQACEALRRSLEHNKGEWVKRALDDSKKIEPLRKS</sequence>
<evidence type="ECO:0000256" key="4">
    <source>
        <dbReference type="ARBA" id="ARBA00023268"/>
    </source>
</evidence>
<evidence type="ECO:0000256" key="2">
    <source>
        <dbReference type="ARBA" id="ARBA00022603"/>
    </source>
</evidence>